<feature type="compositionally biased region" description="Basic and acidic residues" evidence="1">
    <location>
        <begin position="47"/>
        <end position="62"/>
    </location>
</feature>
<evidence type="ECO:0000256" key="1">
    <source>
        <dbReference type="SAM" id="MobiDB-lite"/>
    </source>
</evidence>
<protein>
    <submittedName>
        <fullName evidence="2">Uncharacterized protein</fullName>
    </submittedName>
</protein>
<evidence type="ECO:0000313" key="3">
    <source>
        <dbReference type="Proteomes" id="UP000823775"/>
    </source>
</evidence>
<dbReference type="EMBL" id="JACEIK010005528">
    <property type="protein sequence ID" value="MCE0481727.1"/>
    <property type="molecule type" value="Genomic_DNA"/>
</dbReference>
<evidence type="ECO:0000313" key="2">
    <source>
        <dbReference type="EMBL" id="MCE0481727.1"/>
    </source>
</evidence>
<organism evidence="2 3">
    <name type="scientific">Datura stramonium</name>
    <name type="common">Jimsonweed</name>
    <name type="synonym">Common thornapple</name>
    <dbReference type="NCBI Taxonomy" id="4076"/>
    <lineage>
        <taxon>Eukaryota</taxon>
        <taxon>Viridiplantae</taxon>
        <taxon>Streptophyta</taxon>
        <taxon>Embryophyta</taxon>
        <taxon>Tracheophyta</taxon>
        <taxon>Spermatophyta</taxon>
        <taxon>Magnoliopsida</taxon>
        <taxon>eudicotyledons</taxon>
        <taxon>Gunneridae</taxon>
        <taxon>Pentapetalae</taxon>
        <taxon>asterids</taxon>
        <taxon>lamiids</taxon>
        <taxon>Solanales</taxon>
        <taxon>Solanaceae</taxon>
        <taxon>Solanoideae</taxon>
        <taxon>Datureae</taxon>
        <taxon>Datura</taxon>
    </lineage>
</organism>
<sequence length="62" mass="6670">VSSLWAVVRELKNRAPIADPDVSFLDESMIVPHISRGPIDDLLAGLGKDDEGEHSNDGGDNE</sequence>
<feature type="region of interest" description="Disordered" evidence="1">
    <location>
        <begin position="42"/>
        <end position="62"/>
    </location>
</feature>
<accession>A0ABS8VNG8</accession>
<name>A0ABS8VNG8_DATST</name>
<feature type="non-terminal residue" evidence="2">
    <location>
        <position position="1"/>
    </location>
</feature>
<keyword evidence="3" id="KW-1185">Reference proteome</keyword>
<reference evidence="2 3" key="1">
    <citation type="journal article" date="2021" name="BMC Genomics">
        <title>Datura genome reveals duplications of psychoactive alkaloid biosynthetic genes and high mutation rate following tissue culture.</title>
        <authorList>
            <person name="Rajewski A."/>
            <person name="Carter-House D."/>
            <person name="Stajich J."/>
            <person name="Litt A."/>
        </authorList>
    </citation>
    <scope>NUCLEOTIDE SEQUENCE [LARGE SCALE GENOMIC DNA]</scope>
    <source>
        <strain evidence="2">AR-01</strain>
    </source>
</reference>
<proteinExistence type="predicted"/>
<feature type="non-terminal residue" evidence="2">
    <location>
        <position position="62"/>
    </location>
</feature>
<gene>
    <name evidence="2" type="ORF">HAX54_039708</name>
</gene>
<dbReference type="Proteomes" id="UP000823775">
    <property type="component" value="Unassembled WGS sequence"/>
</dbReference>
<comment type="caution">
    <text evidence="2">The sequence shown here is derived from an EMBL/GenBank/DDBJ whole genome shotgun (WGS) entry which is preliminary data.</text>
</comment>